<protein>
    <submittedName>
        <fullName evidence="15">Heat shock protein HtpX</fullName>
    </submittedName>
</protein>
<keyword evidence="10 13" id="KW-0472">Membrane</keyword>
<sequence length="794" mass="85466">MARLPPRTPPALPPRVRGRAGKPAAGLPAGRKPPRPRPRPPKRAARLSPEDVAAGFVNPVRTVRASLGYQIVALFAAGVVLLMPVVYLTLIGGVGGAIYYHFMEHTALLELGRGRGRVLAALLYLAPGVAGGAVILALLKPLAAPEGGRSQWRVLHRQTQPTLFALIDRVCDAVSAPRPDQVRVDAQANMSAGYQGGFLGLFGGKFVLTIGVPFAAGLSAAGFAGILAHEFGHFAQRGGRGLTGAALAVQGWLARMVYQRDRVDEWIAEGSAELSGFSPLFWLCGASVWVVRRILIVLLYLSEAALSALSRQMEFDADRYKVRLCGPDAFADASRRATELVIGHDGAMRELVPALLGGSPPEDLPALCVHHAPRLSEDEALEWERDMRSQAGFWQRLFSSHPPTARRLAAARREGERLAANGGHALNLNGSATDLFGDFPALCRDVTLDLYMQMLGERPDPNDLAPVRSLPPNPHSPRGKQAEAGPTTASQNGRAGATKRRRGRTADPAEEPEAPEERPARLLPYERPYLEPPEDRTAHQARLAVRRQDAAEDAALLQTAIARMDKLTRRRMKAFGRVAELDFIPAARRGAGDDRLILEAKLQKLERARADTEREVIELERAPADVRLLSLDLFAAPGVADKLPGYVSAGIDELLAFNHAVREARPAIRATQDAAVRLTAALQAIQDAGSAVGLQREAEARLNALAEELATLNRKLLGLPDPFRAPLEVTQKPDAAARPFSARLTTATAEDGPVLLLSAVARSLRELSAAADHAERVLAARADWIAARLKLGAG</sequence>
<keyword evidence="16" id="KW-1185">Reference proteome</keyword>
<name>A0A517P6Z2_9PLAN</name>
<dbReference type="InterPro" id="IPR050083">
    <property type="entry name" value="HtpX_protease"/>
</dbReference>
<feature type="compositionally biased region" description="Basic residues" evidence="12">
    <location>
        <begin position="32"/>
        <end position="45"/>
    </location>
</feature>
<evidence type="ECO:0000256" key="11">
    <source>
        <dbReference type="SAM" id="Coils"/>
    </source>
</evidence>
<dbReference type="CDD" id="cd07328">
    <property type="entry name" value="M48_Ste24p_like"/>
    <property type="match status" value="1"/>
</dbReference>
<evidence type="ECO:0000256" key="8">
    <source>
        <dbReference type="ARBA" id="ARBA00022989"/>
    </source>
</evidence>
<evidence type="ECO:0000256" key="1">
    <source>
        <dbReference type="ARBA" id="ARBA00001947"/>
    </source>
</evidence>
<evidence type="ECO:0000256" key="9">
    <source>
        <dbReference type="ARBA" id="ARBA00023049"/>
    </source>
</evidence>
<organism evidence="15 16">
    <name type="scientific">Alienimonas californiensis</name>
    <dbReference type="NCBI Taxonomy" id="2527989"/>
    <lineage>
        <taxon>Bacteria</taxon>
        <taxon>Pseudomonadati</taxon>
        <taxon>Planctomycetota</taxon>
        <taxon>Planctomycetia</taxon>
        <taxon>Planctomycetales</taxon>
        <taxon>Planctomycetaceae</taxon>
        <taxon>Alienimonas</taxon>
    </lineage>
</organism>
<keyword evidence="5" id="KW-0479">Metal-binding</keyword>
<feature type="coiled-coil region" evidence="11">
    <location>
        <begin position="595"/>
        <end position="622"/>
    </location>
</feature>
<keyword evidence="11" id="KW-0175">Coiled coil</keyword>
<feature type="compositionally biased region" description="Pro residues" evidence="12">
    <location>
        <begin position="1"/>
        <end position="13"/>
    </location>
</feature>
<evidence type="ECO:0000256" key="12">
    <source>
        <dbReference type="SAM" id="MobiDB-lite"/>
    </source>
</evidence>
<evidence type="ECO:0000256" key="13">
    <source>
        <dbReference type="SAM" id="Phobius"/>
    </source>
</evidence>
<keyword evidence="15" id="KW-0346">Stress response</keyword>
<feature type="region of interest" description="Disordered" evidence="12">
    <location>
        <begin position="1"/>
        <end position="47"/>
    </location>
</feature>
<comment type="cofactor">
    <cofactor evidence="1">
        <name>Zn(2+)</name>
        <dbReference type="ChEBI" id="CHEBI:29105"/>
    </cofactor>
</comment>
<evidence type="ECO:0000259" key="14">
    <source>
        <dbReference type="Pfam" id="PF01435"/>
    </source>
</evidence>
<evidence type="ECO:0000256" key="10">
    <source>
        <dbReference type="ARBA" id="ARBA00023136"/>
    </source>
</evidence>
<dbReference type="RefSeq" id="WP_145357977.1">
    <property type="nucleotide sequence ID" value="NZ_CP036265.1"/>
</dbReference>
<evidence type="ECO:0000256" key="5">
    <source>
        <dbReference type="ARBA" id="ARBA00022723"/>
    </source>
</evidence>
<evidence type="ECO:0000256" key="2">
    <source>
        <dbReference type="ARBA" id="ARBA00022475"/>
    </source>
</evidence>
<dbReference type="Pfam" id="PF01435">
    <property type="entry name" value="Peptidase_M48"/>
    <property type="match status" value="1"/>
</dbReference>
<feature type="region of interest" description="Disordered" evidence="12">
    <location>
        <begin position="459"/>
        <end position="526"/>
    </location>
</feature>
<keyword evidence="9" id="KW-0482">Metalloprotease</keyword>
<reference evidence="15 16" key="1">
    <citation type="submission" date="2019-02" db="EMBL/GenBank/DDBJ databases">
        <title>Deep-cultivation of Planctomycetes and their phenomic and genomic characterization uncovers novel biology.</title>
        <authorList>
            <person name="Wiegand S."/>
            <person name="Jogler M."/>
            <person name="Boedeker C."/>
            <person name="Pinto D."/>
            <person name="Vollmers J."/>
            <person name="Rivas-Marin E."/>
            <person name="Kohn T."/>
            <person name="Peeters S.H."/>
            <person name="Heuer A."/>
            <person name="Rast P."/>
            <person name="Oberbeckmann S."/>
            <person name="Bunk B."/>
            <person name="Jeske O."/>
            <person name="Meyerdierks A."/>
            <person name="Storesund J.E."/>
            <person name="Kallscheuer N."/>
            <person name="Luecker S."/>
            <person name="Lage O.M."/>
            <person name="Pohl T."/>
            <person name="Merkel B.J."/>
            <person name="Hornburger P."/>
            <person name="Mueller R.-W."/>
            <person name="Bruemmer F."/>
            <person name="Labrenz M."/>
            <person name="Spormann A.M."/>
            <person name="Op den Camp H."/>
            <person name="Overmann J."/>
            <person name="Amann R."/>
            <person name="Jetten M.S.M."/>
            <person name="Mascher T."/>
            <person name="Medema M.H."/>
            <person name="Devos D.P."/>
            <person name="Kaster A.-K."/>
            <person name="Ovreas L."/>
            <person name="Rohde M."/>
            <person name="Galperin M.Y."/>
            <person name="Jogler C."/>
        </authorList>
    </citation>
    <scope>NUCLEOTIDE SEQUENCE [LARGE SCALE GENOMIC DNA]</scope>
    <source>
        <strain evidence="15 16">CA12</strain>
    </source>
</reference>
<evidence type="ECO:0000256" key="3">
    <source>
        <dbReference type="ARBA" id="ARBA00022670"/>
    </source>
</evidence>
<feature type="transmembrane region" description="Helical" evidence="13">
    <location>
        <begin position="118"/>
        <end position="139"/>
    </location>
</feature>
<keyword evidence="2" id="KW-1003">Cell membrane</keyword>
<dbReference type="EMBL" id="CP036265">
    <property type="protein sequence ID" value="QDT15150.1"/>
    <property type="molecule type" value="Genomic_DNA"/>
</dbReference>
<keyword evidence="8 13" id="KW-1133">Transmembrane helix</keyword>
<gene>
    <name evidence="15" type="ORF">CA12_12310</name>
</gene>
<keyword evidence="6" id="KW-0378">Hydrolase</keyword>
<dbReference type="GO" id="GO:0004222">
    <property type="term" value="F:metalloendopeptidase activity"/>
    <property type="evidence" value="ECO:0007669"/>
    <property type="project" value="InterPro"/>
</dbReference>
<keyword evidence="7" id="KW-0862">Zinc</keyword>
<evidence type="ECO:0000313" key="16">
    <source>
        <dbReference type="Proteomes" id="UP000318741"/>
    </source>
</evidence>
<dbReference type="OrthoDB" id="9789270at2"/>
<accession>A0A517P6Z2</accession>
<feature type="transmembrane region" description="Helical" evidence="13">
    <location>
        <begin position="71"/>
        <end position="98"/>
    </location>
</feature>
<dbReference type="KEGG" id="acaf:CA12_12310"/>
<dbReference type="GO" id="GO:0006508">
    <property type="term" value="P:proteolysis"/>
    <property type="evidence" value="ECO:0007669"/>
    <property type="project" value="UniProtKB-KW"/>
</dbReference>
<evidence type="ECO:0000256" key="7">
    <source>
        <dbReference type="ARBA" id="ARBA00022833"/>
    </source>
</evidence>
<dbReference type="InterPro" id="IPR001915">
    <property type="entry name" value="Peptidase_M48"/>
</dbReference>
<feature type="compositionally biased region" description="Low complexity" evidence="12">
    <location>
        <begin position="21"/>
        <end position="30"/>
    </location>
</feature>
<keyword evidence="3" id="KW-0645">Protease</keyword>
<dbReference type="Proteomes" id="UP000318741">
    <property type="component" value="Chromosome"/>
</dbReference>
<proteinExistence type="predicted"/>
<evidence type="ECO:0000313" key="15">
    <source>
        <dbReference type="EMBL" id="QDT15150.1"/>
    </source>
</evidence>
<evidence type="ECO:0000256" key="6">
    <source>
        <dbReference type="ARBA" id="ARBA00022801"/>
    </source>
</evidence>
<dbReference type="PANTHER" id="PTHR43221:SF2">
    <property type="entry name" value="PROTEASE HTPX HOMOLOG"/>
    <property type="match status" value="1"/>
</dbReference>
<dbReference type="PANTHER" id="PTHR43221">
    <property type="entry name" value="PROTEASE HTPX"/>
    <property type="match status" value="1"/>
</dbReference>
<evidence type="ECO:0000256" key="4">
    <source>
        <dbReference type="ARBA" id="ARBA00022692"/>
    </source>
</evidence>
<keyword evidence="4 13" id="KW-0812">Transmembrane</keyword>
<feature type="transmembrane region" description="Helical" evidence="13">
    <location>
        <begin position="206"/>
        <end position="228"/>
    </location>
</feature>
<dbReference type="GO" id="GO:0046872">
    <property type="term" value="F:metal ion binding"/>
    <property type="evidence" value="ECO:0007669"/>
    <property type="project" value="UniProtKB-KW"/>
</dbReference>
<feature type="domain" description="Peptidase M48" evidence="14">
    <location>
        <begin position="159"/>
        <end position="413"/>
    </location>
</feature>
<dbReference type="AlphaFoldDB" id="A0A517P6Z2"/>